<dbReference type="Proteomes" id="UP000664256">
    <property type="component" value="Unassembled WGS sequence"/>
</dbReference>
<dbReference type="EMBL" id="JAFLVT010000008">
    <property type="protein sequence ID" value="MBO0449305.1"/>
    <property type="molecule type" value="Genomic_DNA"/>
</dbReference>
<accession>A0ABS3H767</accession>
<comment type="caution">
    <text evidence="2">The sequence shown here is derived from an EMBL/GenBank/DDBJ whole genome shotgun (WGS) entry which is preliminary data.</text>
</comment>
<keyword evidence="1" id="KW-0472">Membrane</keyword>
<name>A0ABS3H767_9ENTE</name>
<evidence type="ECO:0000256" key="1">
    <source>
        <dbReference type="SAM" id="Phobius"/>
    </source>
</evidence>
<feature type="transmembrane region" description="Helical" evidence="1">
    <location>
        <begin position="21"/>
        <end position="37"/>
    </location>
</feature>
<feature type="transmembrane region" description="Helical" evidence="1">
    <location>
        <begin position="43"/>
        <end position="62"/>
    </location>
</feature>
<reference evidence="2 3" key="1">
    <citation type="submission" date="2021-03" db="EMBL/GenBank/DDBJ databases">
        <title>Enterococcal diversity collection.</title>
        <authorList>
            <person name="Gilmore M.S."/>
            <person name="Schwartzman J."/>
            <person name="Van Tyne D."/>
            <person name="Martin M."/>
            <person name="Earl A.M."/>
            <person name="Manson A.L."/>
            <person name="Straub T."/>
            <person name="Salamzade R."/>
            <person name="Saavedra J."/>
            <person name="Lebreton F."/>
            <person name="Prichula J."/>
            <person name="Schaufler K."/>
            <person name="Gaca A."/>
            <person name="Sgardioli B."/>
            <person name="Wagenaar J."/>
            <person name="Strong T."/>
        </authorList>
    </citation>
    <scope>NUCLEOTIDE SEQUENCE [LARGE SCALE GENOMIC DNA]</scope>
    <source>
        <strain evidence="2 3">MJM12</strain>
    </source>
</reference>
<evidence type="ECO:0000313" key="3">
    <source>
        <dbReference type="Proteomes" id="UP000664256"/>
    </source>
</evidence>
<dbReference type="RefSeq" id="WP_206903660.1">
    <property type="nucleotide sequence ID" value="NZ_JAFLVT010000008.1"/>
</dbReference>
<keyword evidence="1" id="KW-1133">Transmembrane helix</keyword>
<proteinExistence type="predicted"/>
<keyword evidence="3" id="KW-1185">Reference proteome</keyword>
<organism evidence="2 3">
    <name type="scientific">Candidatus Enterococcus myersii</name>
    <dbReference type="NCBI Taxonomy" id="2815322"/>
    <lineage>
        <taxon>Bacteria</taxon>
        <taxon>Bacillati</taxon>
        <taxon>Bacillota</taxon>
        <taxon>Bacilli</taxon>
        <taxon>Lactobacillales</taxon>
        <taxon>Enterococcaceae</taxon>
        <taxon>Enterococcus</taxon>
    </lineage>
</organism>
<evidence type="ECO:0000313" key="2">
    <source>
        <dbReference type="EMBL" id="MBO0449305.1"/>
    </source>
</evidence>
<keyword evidence="1" id="KW-0812">Transmembrane</keyword>
<protein>
    <submittedName>
        <fullName evidence="2">Uncharacterized protein</fullName>
    </submittedName>
</protein>
<gene>
    <name evidence="2" type="ORF">JZO76_07095</name>
</gene>
<sequence length="70" mass="7996">MLVDEQQRRKKATILENLGEKMLLPLIILFLLVSTYIDSLSLFQIIGGILLVILIPAGLKFLKVRQMERS</sequence>